<evidence type="ECO:0000313" key="1">
    <source>
        <dbReference type="EMBL" id="MPC18739.1"/>
    </source>
</evidence>
<reference evidence="1 2" key="1">
    <citation type="submission" date="2019-05" db="EMBL/GenBank/DDBJ databases">
        <title>Another draft genome of Portunus trituberculatus and its Hox gene families provides insights of decapod evolution.</title>
        <authorList>
            <person name="Jeong J.-H."/>
            <person name="Song I."/>
            <person name="Kim S."/>
            <person name="Choi T."/>
            <person name="Kim D."/>
            <person name="Ryu S."/>
            <person name="Kim W."/>
        </authorList>
    </citation>
    <scope>NUCLEOTIDE SEQUENCE [LARGE SCALE GENOMIC DNA]</scope>
    <source>
        <tissue evidence="1">Muscle</tissue>
    </source>
</reference>
<organism evidence="1 2">
    <name type="scientific">Portunus trituberculatus</name>
    <name type="common">Swimming crab</name>
    <name type="synonym">Neptunus trituberculatus</name>
    <dbReference type="NCBI Taxonomy" id="210409"/>
    <lineage>
        <taxon>Eukaryota</taxon>
        <taxon>Metazoa</taxon>
        <taxon>Ecdysozoa</taxon>
        <taxon>Arthropoda</taxon>
        <taxon>Crustacea</taxon>
        <taxon>Multicrustacea</taxon>
        <taxon>Malacostraca</taxon>
        <taxon>Eumalacostraca</taxon>
        <taxon>Eucarida</taxon>
        <taxon>Decapoda</taxon>
        <taxon>Pleocyemata</taxon>
        <taxon>Brachyura</taxon>
        <taxon>Eubrachyura</taxon>
        <taxon>Portunoidea</taxon>
        <taxon>Portunidae</taxon>
        <taxon>Portuninae</taxon>
        <taxon>Portunus</taxon>
    </lineage>
</organism>
<name>A0A5B7DBX6_PORTR</name>
<protein>
    <submittedName>
        <fullName evidence="1">Uncharacterized protein</fullName>
    </submittedName>
</protein>
<dbReference type="Proteomes" id="UP000324222">
    <property type="component" value="Unassembled WGS sequence"/>
</dbReference>
<evidence type="ECO:0000313" key="2">
    <source>
        <dbReference type="Proteomes" id="UP000324222"/>
    </source>
</evidence>
<accession>A0A5B7DBX6</accession>
<keyword evidence="2" id="KW-1185">Reference proteome</keyword>
<sequence length="287" mass="31445">MPPDLPPYTKQWPSIFFPLSSATQASLCLPWWVRHHLCDITLQVSTILNTLTCHSLLQANASPAHSSWPCLIAILEPFQARSDTKGTPVCLNTSPHLLPLRGCREISRNVPASRRSQIGGVVVCFVVLHQLHCDINETVQPTRPLTVHVDPDVGDDGRRQVVVGHDALQFREVVSGGERRQVEPVGEGAIAATHASGGVGELDSVLHPLNARKWPALMEKVVFTVLLYVCVVCGAGWGKSFEKQHKNIRKVDMVLLVNTTILLEDAKCCVITYRPARSKLGRVASPG</sequence>
<dbReference type="AlphaFoldDB" id="A0A5B7DBX6"/>
<proteinExistence type="predicted"/>
<dbReference type="EMBL" id="VSRR010000707">
    <property type="protein sequence ID" value="MPC18739.1"/>
    <property type="molecule type" value="Genomic_DNA"/>
</dbReference>
<gene>
    <name evidence="1" type="ORF">E2C01_011633</name>
</gene>
<comment type="caution">
    <text evidence="1">The sequence shown here is derived from an EMBL/GenBank/DDBJ whole genome shotgun (WGS) entry which is preliminary data.</text>
</comment>